<accession>A0AA39P2D2</accession>
<evidence type="ECO:0000313" key="2">
    <source>
        <dbReference type="EMBL" id="KAK0476030.1"/>
    </source>
</evidence>
<feature type="region of interest" description="Disordered" evidence="1">
    <location>
        <begin position="104"/>
        <end position="158"/>
    </location>
</feature>
<feature type="compositionally biased region" description="Polar residues" evidence="1">
    <location>
        <begin position="1"/>
        <end position="14"/>
    </location>
</feature>
<comment type="caution">
    <text evidence="2">The sequence shown here is derived from an EMBL/GenBank/DDBJ whole genome shotgun (WGS) entry which is preliminary data.</text>
</comment>
<protein>
    <submittedName>
        <fullName evidence="2">Uncharacterized protein</fullName>
    </submittedName>
</protein>
<evidence type="ECO:0000256" key="1">
    <source>
        <dbReference type="SAM" id="MobiDB-lite"/>
    </source>
</evidence>
<dbReference type="AlphaFoldDB" id="A0AA39P2D2"/>
<reference evidence="2" key="1">
    <citation type="submission" date="2023-06" db="EMBL/GenBank/DDBJ databases">
        <authorList>
            <consortium name="Lawrence Berkeley National Laboratory"/>
            <person name="Ahrendt S."/>
            <person name="Sahu N."/>
            <person name="Indic B."/>
            <person name="Wong-Bajracharya J."/>
            <person name="Merenyi Z."/>
            <person name="Ke H.-M."/>
            <person name="Monk M."/>
            <person name="Kocsube S."/>
            <person name="Drula E."/>
            <person name="Lipzen A."/>
            <person name="Balint B."/>
            <person name="Henrissat B."/>
            <person name="Andreopoulos B."/>
            <person name="Martin F.M."/>
            <person name="Harder C.B."/>
            <person name="Rigling D."/>
            <person name="Ford K.L."/>
            <person name="Foster G.D."/>
            <person name="Pangilinan J."/>
            <person name="Papanicolaou A."/>
            <person name="Barry K."/>
            <person name="LaButti K."/>
            <person name="Viragh M."/>
            <person name="Koriabine M."/>
            <person name="Yan M."/>
            <person name="Riley R."/>
            <person name="Champramary S."/>
            <person name="Plett K.L."/>
            <person name="Tsai I.J."/>
            <person name="Slot J."/>
            <person name="Sipos G."/>
            <person name="Plett J."/>
            <person name="Nagy L.G."/>
            <person name="Grigoriev I.V."/>
        </authorList>
    </citation>
    <scope>NUCLEOTIDE SEQUENCE</scope>
    <source>
        <strain evidence="2">ICMP 16352</strain>
    </source>
</reference>
<evidence type="ECO:0000313" key="3">
    <source>
        <dbReference type="Proteomes" id="UP001175227"/>
    </source>
</evidence>
<dbReference type="EMBL" id="JAUEPR010000021">
    <property type="protein sequence ID" value="KAK0476030.1"/>
    <property type="molecule type" value="Genomic_DNA"/>
</dbReference>
<proteinExistence type="predicted"/>
<gene>
    <name evidence="2" type="ORF">IW261DRAFT_1491622</name>
</gene>
<organism evidence="2 3">
    <name type="scientific">Armillaria novae-zelandiae</name>
    <dbReference type="NCBI Taxonomy" id="153914"/>
    <lineage>
        <taxon>Eukaryota</taxon>
        <taxon>Fungi</taxon>
        <taxon>Dikarya</taxon>
        <taxon>Basidiomycota</taxon>
        <taxon>Agaricomycotina</taxon>
        <taxon>Agaricomycetes</taxon>
        <taxon>Agaricomycetidae</taxon>
        <taxon>Agaricales</taxon>
        <taxon>Marasmiineae</taxon>
        <taxon>Physalacriaceae</taxon>
        <taxon>Armillaria</taxon>
    </lineage>
</organism>
<keyword evidence="3" id="KW-1185">Reference proteome</keyword>
<name>A0AA39P2D2_9AGAR</name>
<feature type="region of interest" description="Disordered" evidence="1">
    <location>
        <begin position="295"/>
        <end position="322"/>
    </location>
</feature>
<feature type="region of interest" description="Disordered" evidence="1">
    <location>
        <begin position="1"/>
        <end position="92"/>
    </location>
</feature>
<sequence length="322" mass="35372">MFRSPSLQPQNAPRSASALPGIQYSGSERSRRSTANDNRSDLFRPLPREAPQSQRGSDAGRPGSDNRYNSTPRAGHYMPGGPPSPFISPEDSNLLVNSAMSFARPVPDSDLTPTGPELTSSLERNRMHGSSIEGLGPGFPRVSRSPPTSARTGSALGLVHDQSTDMVLDSKGMVRYAPPTTALAAPQQAQPYQQGFDAAGRPILYRDCVPISIAVAPDVFREMHSTSDILSREGIDRVCEGLDGNFYAYSRSFPRGVDVTTLWRQLYGAMANASLLPSQETTRIKMPKTVCLHLNTEHDDGHSKHKSRKSRRDERDHHRHRD</sequence>
<dbReference type="Proteomes" id="UP001175227">
    <property type="component" value="Unassembled WGS sequence"/>
</dbReference>